<gene>
    <name evidence="1" type="ORF">GON26_12355</name>
</gene>
<evidence type="ECO:0000313" key="2">
    <source>
        <dbReference type="Proteomes" id="UP000471501"/>
    </source>
</evidence>
<name>A0A6I4NRP6_9FLAO</name>
<dbReference type="AlphaFoldDB" id="A0A6I4NRP6"/>
<reference evidence="1 2" key="1">
    <citation type="submission" date="2019-12" db="EMBL/GenBank/DDBJ databases">
        <authorList>
            <person name="Kim Y.S."/>
        </authorList>
    </citation>
    <scope>NUCLEOTIDE SEQUENCE [LARGE SCALE GENOMIC DNA]</scope>
    <source>
        <strain evidence="1 2">GA093</strain>
    </source>
</reference>
<proteinExistence type="predicted"/>
<protein>
    <submittedName>
        <fullName evidence="1">Uncharacterized protein</fullName>
    </submittedName>
</protein>
<evidence type="ECO:0000313" key="1">
    <source>
        <dbReference type="EMBL" id="MWB95155.1"/>
    </source>
</evidence>
<dbReference type="EMBL" id="WSTB01000006">
    <property type="protein sequence ID" value="MWB95155.1"/>
    <property type="molecule type" value="Genomic_DNA"/>
</dbReference>
<dbReference type="RefSeq" id="WP_160375077.1">
    <property type="nucleotide sequence ID" value="NZ_WSTB01000006.1"/>
</dbReference>
<organism evidence="1 2">
    <name type="scientific">Flavobacterium hydrocarbonoxydans</name>
    <dbReference type="NCBI Taxonomy" id="2683249"/>
    <lineage>
        <taxon>Bacteria</taxon>
        <taxon>Pseudomonadati</taxon>
        <taxon>Bacteroidota</taxon>
        <taxon>Flavobacteriia</taxon>
        <taxon>Flavobacteriales</taxon>
        <taxon>Flavobacteriaceae</taxon>
        <taxon>Flavobacterium</taxon>
    </lineage>
</organism>
<accession>A0A6I4NRP6</accession>
<dbReference type="Proteomes" id="UP000471501">
    <property type="component" value="Unassembled WGS sequence"/>
</dbReference>
<sequence length="238" mass="27482">MEFKGGTIIIGSLLWDKSSIREKWRSLCLNEISTKTPVKLKIRYGRKSQTRQDTYSMIFSNHPKTEFGQAYILGFNEVIKNARILESQAFALASAEGIWGKEPSLNKSWGTVGLLINPNIDEKDKVGADIIRKRWTDIYLNYKDVFKSSEYSVENEKPVIDQDGFLNIEWTKEMDDYDFLIATPVVSNSKGLLNAQQIAEKMIEKNYFEYFKNNVDSGIITFQDNEILELLEREKNSH</sequence>
<keyword evidence="2" id="KW-1185">Reference proteome</keyword>
<comment type="caution">
    <text evidence="1">The sequence shown here is derived from an EMBL/GenBank/DDBJ whole genome shotgun (WGS) entry which is preliminary data.</text>
</comment>